<keyword evidence="3" id="KW-1185">Reference proteome</keyword>
<protein>
    <submittedName>
        <fullName evidence="2">Uncharacterized protein</fullName>
    </submittedName>
</protein>
<feature type="compositionally biased region" description="Basic and acidic residues" evidence="1">
    <location>
        <begin position="1"/>
        <end position="10"/>
    </location>
</feature>
<feature type="non-terminal residue" evidence="2">
    <location>
        <position position="1"/>
    </location>
</feature>
<dbReference type="AlphaFoldDB" id="A0A392SVN6"/>
<proteinExistence type="predicted"/>
<accession>A0A392SVN6</accession>
<feature type="region of interest" description="Disordered" evidence="1">
    <location>
        <begin position="1"/>
        <end position="22"/>
    </location>
</feature>
<dbReference type="EMBL" id="LXQA010440101">
    <property type="protein sequence ID" value="MCI51970.1"/>
    <property type="molecule type" value="Genomic_DNA"/>
</dbReference>
<evidence type="ECO:0000256" key="1">
    <source>
        <dbReference type="SAM" id="MobiDB-lite"/>
    </source>
</evidence>
<evidence type="ECO:0000313" key="2">
    <source>
        <dbReference type="EMBL" id="MCI51970.1"/>
    </source>
</evidence>
<sequence>PRAPRHEDACHPSLSLIPDKQSSLTQDEDLKWFLPPLKEKS</sequence>
<organism evidence="2 3">
    <name type="scientific">Trifolium medium</name>
    <dbReference type="NCBI Taxonomy" id="97028"/>
    <lineage>
        <taxon>Eukaryota</taxon>
        <taxon>Viridiplantae</taxon>
        <taxon>Streptophyta</taxon>
        <taxon>Embryophyta</taxon>
        <taxon>Tracheophyta</taxon>
        <taxon>Spermatophyta</taxon>
        <taxon>Magnoliopsida</taxon>
        <taxon>eudicotyledons</taxon>
        <taxon>Gunneridae</taxon>
        <taxon>Pentapetalae</taxon>
        <taxon>rosids</taxon>
        <taxon>fabids</taxon>
        <taxon>Fabales</taxon>
        <taxon>Fabaceae</taxon>
        <taxon>Papilionoideae</taxon>
        <taxon>50 kb inversion clade</taxon>
        <taxon>NPAAA clade</taxon>
        <taxon>Hologalegina</taxon>
        <taxon>IRL clade</taxon>
        <taxon>Trifolieae</taxon>
        <taxon>Trifolium</taxon>
    </lineage>
</organism>
<comment type="caution">
    <text evidence="2">The sequence shown here is derived from an EMBL/GenBank/DDBJ whole genome shotgun (WGS) entry which is preliminary data.</text>
</comment>
<evidence type="ECO:0000313" key="3">
    <source>
        <dbReference type="Proteomes" id="UP000265520"/>
    </source>
</evidence>
<name>A0A392SVN6_9FABA</name>
<dbReference type="Proteomes" id="UP000265520">
    <property type="component" value="Unassembled WGS sequence"/>
</dbReference>
<reference evidence="2 3" key="1">
    <citation type="journal article" date="2018" name="Front. Plant Sci.">
        <title>Red Clover (Trifolium pratense) and Zigzag Clover (T. medium) - A Picture of Genomic Similarities and Differences.</title>
        <authorList>
            <person name="Dluhosova J."/>
            <person name="Istvanek J."/>
            <person name="Nedelnik J."/>
            <person name="Repkova J."/>
        </authorList>
    </citation>
    <scope>NUCLEOTIDE SEQUENCE [LARGE SCALE GENOMIC DNA]</scope>
    <source>
        <strain evidence="3">cv. 10/8</strain>
        <tissue evidence="2">Leaf</tissue>
    </source>
</reference>